<name>A0ABW4IC80_9SPHI</name>
<dbReference type="InterPro" id="IPR018060">
    <property type="entry name" value="HTH_AraC"/>
</dbReference>
<keyword evidence="3" id="KW-0804">Transcription</keyword>
<dbReference type="PROSITE" id="PS00041">
    <property type="entry name" value="HTH_ARAC_FAMILY_1"/>
    <property type="match status" value="1"/>
</dbReference>
<dbReference type="PANTHER" id="PTHR43280">
    <property type="entry name" value="ARAC-FAMILY TRANSCRIPTIONAL REGULATOR"/>
    <property type="match status" value="1"/>
</dbReference>
<feature type="transmembrane region" description="Helical" evidence="4">
    <location>
        <begin position="35"/>
        <end position="58"/>
    </location>
</feature>
<keyword evidence="4" id="KW-0812">Transmembrane</keyword>
<gene>
    <name evidence="6" type="ORF">ACFSAH_10660</name>
</gene>
<dbReference type="PANTHER" id="PTHR43280:SF29">
    <property type="entry name" value="ARAC-FAMILY TRANSCRIPTIONAL REGULATOR"/>
    <property type="match status" value="1"/>
</dbReference>
<feature type="domain" description="HTH araC/xylS-type" evidence="5">
    <location>
        <begin position="290"/>
        <end position="391"/>
    </location>
</feature>
<evidence type="ECO:0000256" key="3">
    <source>
        <dbReference type="ARBA" id="ARBA00023163"/>
    </source>
</evidence>
<evidence type="ECO:0000313" key="7">
    <source>
        <dbReference type="Proteomes" id="UP001597118"/>
    </source>
</evidence>
<dbReference type="Pfam" id="PF12833">
    <property type="entry name" value="HTH_18"/>
    <property type="match status" value="1"/>
</dbReference>
<dbReference type="RefSeq" id="WP_379662716.1">
    <property type="nucleotide sequence ID" value="NZ_JBHUDG010000015.1"/>
</dbReference>
<feature type="transmembrane region" description="Helical" evidence="4">
    <location>
        <begin position="101"/>
        <end position="119"/>
    </location>
</feature>
<dbReference type="SUPFAM" id="SSF46689">
    <property type="entry name" value="Homeodomain-like"/>
    <property type="match status" value="1"/>
</dbReference>
<organism evidence="6 7">
    <name type="scientific">Pseudopedobacter beijingensis</name>
    <dbReference type="NCBI Taxonomy" id="1207056"/>
    <lineage>
        <taxon>Bacteria</taxon>
        <taxon>Pseudomonadati</taxon>
        <taxon>Bacteroidota</taxon>
        <taxon>Sphingobacteriia</taxon>
        <taxon>Sphingobacteriales</taxon>
        <taxon>Sphingobacteriaceae</taxon>
        <taxon>Pseudopedobacter</taxon>
    </lineage>
</organism>
<feature type="transmembrane region" description="Helical" evidence="4">
    <location>
        <begin position="6"/>
        <end position="28"/>
    </location>
</feature>
<feature type="transmembrane region" description="Helical" evidence="4">
    <location>
        <begin position="70"/>
        <end position="89"/>
    </location>
</feature>
<dbReference type="Proteomes" id="UP001597118">
    <property type="component" value="Unassembled WGS sequence"/>
</dbReference>
<dbReference type="SMART" id="SM00342">
    <property type="entry name" value="HTH_ARAC"/>
    <property type="match status" value="1"/>
</dbReference>
<reference evidence="7" key="1">
    <citation type="journal article" date="2019" name="Int. J. Syst. Evol. Microbiol.">
        <title>The Global Catalogue of Microorganisms (GCM) 10K type strain sequencing project: providing services to taxonomists for standard genome sequencing and annotation.</title>
        <authorList>
            <consortium name="The Broad Institute Genomics Platform"/>
            <consortium name="The Broad Institute Genome Sequencing Center for Infectious Disease"/>
            <person name="Wu L."/>
            <person name="Ma J."/>
        </authorList>
    </citation>
    <scope>NUCLEOTIDE SEQUENCE [LARGE SCALE GENOMIC DNA]</scope>
    <source>
        <strain evidence="7">CCUG 53762</strain>
    </source>
</reference>
<evidence type="ECO:0000256" key="2">
    <source>
        <dbReference type="ARBA" id="ARBA00023125"/>
    </source>
</evidence>
<dbReference type="Gene3D" id="1.10.10.60">
    <property type="entry name" value="Homeodomain-like"/>
    <property type="match status" value="1"/>
</dbReference>
<keyword evidence="4" id="KW-1133">Transmembrane helix</keyword>
<proteinExistence type="predicted"/>
<protein>
    <submittedName>
        <fullName evidence="6">Helix-turn-helix domain-containing protein</fullName>
    </submittedName>
</protein>
<feature type="transmembrane region" description="Helical" evidence="4">
    <location>
        <begin position="139"/>
        <end position="157"/>
    </location>
</feature>
<feature type="transmembrane region" description="Helical" evidence="4">
    <location>
        <begin position="186"/>
        <end position="208"/>
    </location>
</feature>
<accession>A0ABW4IC80</accession>
<comment type="caution">
    <text evidence="6">The sequence shown here is derived from an EMBL/GenBank/DDBJ whole genome shotgun (WGS) entry which is preliminary data.</text>
</comment>
<keyword evidence="1" id="KW-0805">Transcription regulation</keyword>
<evidence type="ECO:0000256" key="4">
    <source>
        <dbReference type="SAM" id="Phobius"/>
    </source>
</evidence>
<feature type="transmembrane region" description="Helical" evidence="4">
    <location>
        <begin position="214"/>
        <end position="234"/>
    </location>
</feature>
<evidence type="ECO:0000256" key="1">
    <source>
        <dbReference type="ARBA" id="ARBA00023015"/>
    </source>
</evidence>
<dbReference type="EMBL" id="JBHUDG010000015">
    <property type="protein sequence ID" value="MFD1630341.1"/>
    <property type="molecule type" value="Genomic_DNA"/>
</dbReference>
<keyword evidence="7" id="KW-1185">Reference proteome</keyword>
<dbReference type="InterPro" id="IPR018062">
    <property type="entry name" value="HTH_AraC-typ_CS"/>
</dbReference>
<keyword evidence="2" id="KW-0238">DNA-binding</keyword>
<keyword evidence="4" id="KW-0472">Membrane</keyword>
<sequence length="405" mass="47199">MYISDSFILQLNLLAIIVLLTIVCSLLFRKNNAKANIFLGILVLYPVSTIAHNVVSIFLGKPELLFLNPINGGINFTFGPVLLVYLSLIQGKSIKSALNSFWHFVPSVLTFLSTIYYILIPYTEKVIVMEKVQSGEEPFFNIMSLLLLLHLCYYLYLGKKRIDLYKEKAMDLGMYEAEISVKWQRAFLLCLLSLNGFLFVAYFTPILIIGKSHIYLDLIAVPVASLLMYAFMIYKGLSYHVIFNKPEYQAFAKSVAPLNHFMEEIEILQKEKALYKDEFNRESNLKKELEQLFTVEKIHTKPGLKLYDVAELLNVRPAVLSTFINTYLKMSFFEMLNRYRVEEAKNMLINEDYERYKIEYIGEISGFNSRASFFRVFKKYLGKTPQDFRDEYFIMDKKETVQIRE</sequence>
<dbReference type="PROSITE" id="PS01124">
    <property type="entry name" value="HTH_ARAC_FAMILY_2"/>
    <property type="match status" value="1"/>
</dbReference>
<evidence type="ECO:0000313" key="6">
    <source>
        <dbReference type="EMBL" id="MFD1630341.1"/>
    </source>
</evidence>
<evidence type="ECO:0000259" key="5">
    <source>
        <dbReference type="PROSITE" id="PS01124"/>
    </source>
</evidence>
<dbReference type="InterPro" id="IPR009057">
    <property type="entry name" value="Homeodomain-like_sf"/>
</dbReference>